<accession>A0A235BT06</accession>
<sequence length="250" mass="27214">MSRAQFGLVIDSVGTLQREGEPFPLTVRMVDSLGNPVQFTVQCGLYLISPGLSTPQRKLLYPSTLNIVNGVGKTQISVYCAADSVSIFADAGGVWKDTSNDFKVLSGDFKGPRVAVQDADRGNIDSEEGYNEFEPKAMSFKAKAEETPSIFAYPNPMSDSTTIVFDLPEGISKDASIRIFIYDAFGHRVWDDESSVSELLVWDDGRYCTGWNGQRDDGLKVANGIYNLIIINKGGGSRSAALKTSIGVMR</sequence>
<evidence type="ECO:0000313" key="1">
    <source>
        <dbReference type="EMBL" id="OYD15159.1"/>
    </source>
</evidence>
<dbReference type="Proteomes" id="UP000215215">
    <property type="component" value="Unassembled WGS sequence"/>
</dbReference>
<gene>
    <name evidence="1" type="ORF">CH333_06405</name>
</gene>
<dbReference type="EMBL" id="NOZQ01000140">
    <property type="protein sequence ID" value="OYD15159.1"/>
    <property type="molecule type" value="Genomic_DNA"/>
</dbReference>
<evidence type="ECO:0000313" key="2">
    <source>
        <dbReference type="Proteomes" id="UP000215215"/>
    </source>
</evidence>
<comment type="caution">
    <text evidence="1">The sequence shown here is derived from an EMBL/GenBank/DDBJ whole genome shotgun (WGS) entry which is preliminary data.</text>
</comment>
<reference evidence="1 2" key="1">
    <citation type="submission" date="2017-07" db="EMBL/GenBank/DDBJ databases">
        <title>Recovery of genomes from metagenomes via a dereplication, aggregation, and scoring strategy.</title>
        <authorList>
            <person name="Sieber C.M."/>
            <person name="Probst A.J."/>
            <person name="Sharrar A."/>
            <person name="Thomas B.C."/>
            <person name="Hess M."/>
            <person name="Tringe S.G."/>
            <person name="Banfield J.F."/>
        </authorList>
    </citation>
    <scope>NUCLEOTIDE SEQUENCE [LARGE SCALE GENOMIC DNA]</scope>
    <source>
        <strain evidence="1">JGI_Cruoil_03_44_89</strain>
    </source>
</reference>
<protein>
    <recommendedName>
        <fullName evidence="3">FlgD Ig-like domain-containing protein</fullName>
    </recommendedName>
</protein>
<proteinExistence type="predicted"/>
<organism evidence="1 2">
    <name type="scientific">candidate division WOR-3 bacterium JGI_Cruoil_03_44_89</name>
    <dbReference type="NCBI Taxonomy" id="1973748"/>
    <lineage>
        <taxon>Bacteria</taxon>
        <taxon>Bacteria division WOR-3</taxon>
    </lineage>
</organism>
<evidence type="ECO:0008006" key="3">
    <source>
        <dbReference type="Google" id="ProtNLM"/>
    </source>
</evidence>
<dbReference type="AlphaFoldDB" id="A0A235BT06"/>
<dbReference type="Gene3D" id="2.60.40.4070">
    <property type="match status" value="1"/>
</dbReference>
<name>A0A235BT06_UNCW3</name>